<dbReference type="STRING" id="408657.SAMN04487995_3907"/>
<reference evidence="3 4" key="1">
    <citation type="submission" date="2016-10" db="EMBL/GenBank/DDBJ databases">
        <authorList>
            <person name="de Groot N.N."/>
        </authorList>
    </citation>
    <scope>NUCLEOTIDE SEQUENCE [LARGE SCALE GENOMIC DNA]</scope>
    <source>
        <strain evidence="3 4">DSM 19938</strain>
    </source>
</reference>
<feature type="signal peptide" evidence="2">
    <location>
        <begin position="1"/>
        <end position="19"/>
    </location>
</feature>
<keyword evidence="4" id="KW-1185">Reference proteome</keyword>
<dbReference type="PANTHER" id="PTHR44103:SF1">
    <property type="entry name" value="PROPROTEIN CONVERTASE P"/>
    <property type="match status" value="1"/>
</dbReference>
<organism evidence="3 4">
    <name type="scientific">Dyadobacter koreensis</name>
    <dbReference type="NCBI Taxonomy" id="408657"/>
    <lineage>
        <taxon>Bacteria</taxon>
        <taxon>Pseudomonadati</taxon>
        <taxon>Bacteroidota</taxon>
        <taxon>Cytophagia</taxon>
        <taxon>Cytophagales</taxon>
        <taxon>Spirosomataceae</taxon>
        <taxon>Dyadobacter</taxon>
    </lineage>
</organism>
<accession>A0A1H6XRR4</accession>
<dbReference type="Proteomes" id="UP000199532">
    <property type="component" value="Unassembled WGS sequence"/>
</dbReference>
<name>A0A1H6XRR4_9BACT</name>
<proteinExistence type="predicted"/>
<dbReference type="InterPro" id="IPR013517">
    <property type="entry name" value="FG-GAP"/>
</dbReference>
<dbReference type="Gene3D" id="2.130.10.130">
    <property type="entry name" value="Integrin alpha, N-terminal"/>
    <property type="match status" value="2"/>
</dbReference>
<dbReference type="AlphaFoldDB" id="A0A1H6XRR4"/>
<gene>
    <name evidence="3" type="ORF">SAMN04487995_3907</name>
</gene>
<dbReference type="OrthoDB" id="9816120at2"/>
<protein>
    <submittedName>
        <fullName evidence="3">Repeat domain-containing protein</fullName>
    </submittedName>
</protein>
<dbReference type="PANTHER" id="PTHR44103">
    <property type="entry name" value="PROPROTEIN CONVERTASE P"/>
    <property type="match status" value="1"/>
</dbReference>
<dbReference type="SUPFAM" id="SSF69318">
    <property type="entry name" value="Integrin alpha N-terminal domain"/>
    <property type="match status" value="1"/>
</dbReference>
<dbReference type="Pfam" id="PF13517">
    <property type="entry name" value="FG-GAP_3"/>
    <property type="match status" value="2"/>
</dbReference>
<dbReference type="InterPro" id="IPR028994">
    <property type="entry name" value="Integrin_alpha_N"/>
</dbReference>
<sequence>MKKYILLFLGLTITQVLPAQTLKQLTFRKQMIASESAESAGVFDVNGDKVPDIVSGSYWYEGPLYQKRHLIGQIKRVSEYFDDFSTVPYDVNGDGKMDYVTGGWFNKKLLWRENPGTNGEWTEHELFETGNIETTRAWDIDGDGFEEIVPNTPKLPLVYYTMVRDQNKKATGKFIPTKVADTHGHGLGFGDINGDGRGDFVVADGWLEAPEDRKNKPWTLHSDFKLGDASVPIIVADVNKDGLSDIIVGQGHTYGLDWYEQKRNGKTISFVKHAIDPFQSQYHTMAWTDIDNDGENELITGKRFRAHNGNDPGEYDPVGLYYFKWNGDSFTKNFISYGPYGEGKGAGIYFSIADLRNSGKKDIVVAGKDGLAIFFNEGR</sequence>
<keyword evidence="1 2" id="KW-0732">Signal</keyword>
<evidence type="ECO:0000313" key="4">
    <source>
        <dbReference type="Proteomes" id="UP000199532"/>
    </source>
</evidence>
<evidence type="ECO:0000256" key="1">
    <source>
        <dbReference type="ARBA" id="ARBA00022729"/>
    </source>
</evidence>
<dbReference type="RefSeq" id="WP_090337927.1">
    <property type="nucleotide sequence ID" value="NZ_FNXY01000006.1"/>
</dbReference>
<evidence type="ECO:0000313" key="3">
    <source>
        <dbReference type="EMBL" id="SEJ27550.1"/>
    </source>
</evidence>
<dbReference type="EMBL" id="FNXY01000006">
    <property type="protein sequence ID" value="SEJ27550.1"/>
    <property type="molecule type" value="Genomic_DNA"/>
</dbReference>
<feature type="chain" id="PRO_5011491199" evidence="2">
    <location>
        <begin position="20"/>
        <end position="379"/>
    </location>
</feature>
<evidence type="ECO:0000256" key="2">
    <source>
        <dbReference type="SAM" id="SignalP"/>
    </source>
</evidence>